<proteinExistence type="predicted"/>
<keyword evidence="4" id="KW-0961">Cell wall biogenesis/degradation</keyword>
<evidence type="ECO:0000256" key="3">
    <source>
        <dbReference type="ARBA" id="ARBA00023180"/>
    </source>
</evidence>
<dbReference type="OrthoDB" id="412647at2759"/>
<evidence type="ECO:0000256" key="2">
    <source>
        <dbReference type="ARBA" id="ARBA00023136"/>
    </source>
</evidence>
<dbReference type="InterPro" id="IPR005629">
    <property type="entry name" value="Skn1/Kre6/Sbg1"/>
</dbReference>
<comment type="caution">
    <text evidence="5">The sequence shown here is derived from an EMBL/GenBank/DDBJ whole genome shotgun (WGS) entry which is preliminary data.</text>
</comment>
<dbReference type="AlphaFoldDB" id="A0A8H6ZAI8"/>
<evidence type="ECO:0000256" key="1">
    <source>
        <dbReference type="ARBA" id="ARBA00004370"/>
    </source>
</evidence>
<keyword evidence="6" id="KW-1185">Reference proteome</keyword>
<evidence type="ECO:0000313" key="5">
    <source>
        <dbReference type="EMBL" id="KAF7372170.1"/>
    </source>
</evidence>
<comment type="subcellular location">
    <subcellularLocation>
        <location evidence="1">Membrane</location>
    </subcellularLocation>
</comment>
<gene>
    <name evidence="5" type="ORF">MVEN_00076100</name>
</gene>
<dbReference type="Proteomes" id="UP000620124">
    <property type="component" value="Unassembled WGS sequence"/>
</dbReference>
<organism evidence="5 6">
    <name type="scientific">Mycena venus</name>
    <dbReference type="NCBI Taxonomy" id="2733690"/>
    <lineage>
        <taxon>Eukaryota</taxon>
        <taxon>Fungi</taxon>
        <taxon>Dikarya</taxon>
        <taxon>Basidiomycota</taxon>
        <taxon>Agaricomycotina</taxon>
        <taxon>Agaricomycetes</taxon>
        <taxon>Agaricomycetidae</taxon>
        <taxon>Agaricales</taxon>
        <taxon>Marasmiineae</taxon>
        <taxon>Mycenaceae</taxon>
        <taxon>Mycena</taxon>
    </lineage>
</organism>
<name>A0A8H6ZAI8_9AGAR</name>
<dbReference type="Pfam" id="PF03935">
    <property type="entry name" value="SKN1_KRE6_Sbg1"/>
    <property type="match status" value="1"/>
</dbReference>
<protein>
    <submittedName>
        <fullName evidence="5">Beta-glucan synthesis-associated</fullName>
    </submittedName>
</protein>
<dbReference type="EMBL" id="JACAZI010000001">
    <property type="protein sequence ID" value="KAF7372170.1"/>
    <property type="molecule type" value="Genomic_DNA"/>
</dbReference>
<sequence length="134" mass="14966">MKAGAIGPDTASEIGARLIPEEPMVRAILCVDWERANRLPARTVLDSESLDGFQHQDFEHMAFPNKMYVDYIRVYQRDGVSEGVTCNLSKHPTSDCINKCVLAHFLYLGEMGCHGPRGKTRTYDFHLALAGARP</sequence>
<evidence type="ECO:0000313" key="6">
    <source>
        <dbReference type="Proteomes" id="UP000620124"/>
    </source>
</evidence>
<dbReference type="GO" id="GO:0016020">
    <property type="term" value="C:membrane"/>
    <property type="evidence" value="ECO:0007669"/>
    <property type="project" value="UniProtKB-SubCell"/>
</dbReference>
<reference evidence="5" key="1">
    <citation type="submission" date="2020-05" db="EMBL/GenBank/DDBJ databases">
        <title>Mycena genomes resolve the evolution of fungal bioluminescence.</title>
        <authorList>
            <person name="Tsai I.J."/>
        </authorList>
    </citation>
    <scope>NUCLEOTIDE SEQUENCE</scope>
    <source>
        <strain evidence="5">CCC161011</strain>
    </source>
</reference>
<keyword evidence="2" id="KW-0472">Membrane</keyword>
<evidence type="ECO:0000256" key="4">
    <source>
        <dbReference type="ARBA" id="ARBA00023316"/>
    </source>
</evidence>
<accession>A0A8H6ZAI8</accession>
<keyword evidence="3" id="KW-0325">Glycoprotein</keyword>